<name>A0A1D2V944_9ASCO</name>
<dbReference type="STRING" id="1344418.A0A1D2V944"/>
<accession>A0A1D2V944</accession>
<dbReference type="RefSeq" id="XP_020044280.1">
    <property type="nucleotide sequence ID" value="XM_020188655.1"/>
</dbReference>
<dbReference type="AlphaFoldDB" id="A0A1D2V944"/>
<dbReference type="FunCoup" id="A0A1D2V944">
    <property type="interactions" value="84"/>
</dbReference>
<dbReference type="Pfam" id="PF00153">
    <property type="entry name" value="Mito_carr"/>
    <property type="match status" value="3"/>
</dbReference>
<keyword evidence="4 9" id="KW-0812">Transmembrane</keyword>
<dbReference type="GO" id="GO:0000064">
    <property type="term" value="F:L-ornithine transmembrane transporter activity"/>
    <property type="evidence" value="ECO:0007669"/>
    <property type="project" value="TreeGrafter"/>
</dbReference>
<evidence type="ECO:0000256" key="9">
    <source>
        <dbReference type="PROSITE-ProRule" id="PRU00282"/>
    </source>
</evidence>
<dbReference type="GO" id="GO:1990575">
    <property type="term" value="P:mitochondrial L-ornithine transmembrane transport"/>
    <property type="evidence" value="ECO:0007669"/>
    <property type="project" value="TreeGrafter"/>
</dbReference>
<keyword evidence="5" id="KW-0677">Repeat</keyword>
<keyword evidence="13" id="KW-1185">Reference proteome</keyword>
<evidence type="ECO:0000256" key="5">
    <source>
        <dbReference type="ARBA" id="ARBA00022737"/>
    </source>
</evidence>
<feature type="repeat" description="Solcar" evidence="9">
    <location>
        <begin position="102"/>
        <end position="197"/>
    </location>
</feature>
<dbReference type="GO" id="GO:0031966">
    <property type="term" value="C:mitochondrial membrane"/>
    <property type="evidence" value="ECO:0007669"/>
    <property type="project" value="UniProtKB-SubCell"/>
</dbReference>
<evidence type="ECO:0000256" key="11">
    <source>
        <dbReference type="SAM" id="Phobius"/>
    </source>
</evidence>
<dbReference type="Gene3D" id="1.50.40.10">
    <property type="entry name" value="Mitochondrial carrier domain"/>
    <property type="match status" value="1"/>
</dbReference>
<evidence type="ECO:0000256" key="6">
    <source>
        <dbReference type="ARBA" id="ARBA00022989"/>
    </source>
</evidence>
<feature type="repeat" description="Solcar" evidence="9">
    <location>
        <begin position="2"/>
        <end position="90"/>
    </location>
</feature>
<feature type="transmembrane region" description="Helical" evidence="11">
    <location>
        <begin position="104"/>
        <end position="125"/>
    </location>
</feature>
<gene>
    <name evidence="12" type="ORF">ASCRUDRAFT_10650</name>
</gene>
<comment type="subcellular location">
    <subcellularLocation>
        <location evidence="1">Mitochondrion membrane</location>
        <topology evidence="1">Multi-pass membrane protein</topology>
    </subcellularLocation>
</comment>
<keyword evidence="7" id="KW-0496">Mitochondrion</keyword>
<dbReference type="SUPFAM" id="SSF103506">
    <property type="entry name" value="Mitochondrial carrier"/>
    <property type="match status" value="1"/>
</dbReference>
<reference evidence="13" key="1">
    <citation type="submission" date="2016-05" db="EMBL/GenBank/DDBJ databases">
        <title>Comparative genomics of biotechnologically important yeasts.</title>
        <authorList>
            <consortium name="DOE Joint Genome Institute"/>
            <person name="Riley R."/>
            <person name="Haridas S."/>
            <person name="Wolfe K.H."/>
            <person name="Lopes M.R."/>
            <person name="Hittinger C.T."/>
            <person name="Goker M."/>
            <person name="Salamov A."/>
            <person name="Wisecaver J."/>
            <person name="Long T.M."/>
            <person name="Aerts A.L."/>
            <person name="Barry K."/>
            <person name="Choi C."/>
            <person name="Clum A."/>
            <person name="Coughlan A.Y."/>
            <person name="Deshpande S."/>
            <person name="Douglass A.P."/>
            <person name="Hanson S.J."/>
            <person name="Klenk H.-P."/>
            <person name="Labutti K."/>
            <person name="Lapidus A."/>
            <person name="Lindquist E."/>
            <person name="Lipzen A."/>
            <person name="Meier-Kolthoff J.P."/>
            <person name="Ohm R.A."/>
            <person name="Otillar R.P."/>
            <person name="Pangilinan J."/>
            <person name="Peng Y."/>
            <person name="Rokas A."/>
            <person name="Rosa C.A."/>
            <person name="Scheuner C."/>
            <person name="Sibirny A.A."/>
            <person name="Slot J.C."/>
            <person name="Stielow J.B."/>
            <person name="Sun H."/>
            <person name="Kurtzman C.P."/>
            <person name="Blackwell M."/>
            <person name="Grigoriev I.V."/>
            <person name="Jeffries T.W."/>
        </authorList>
    </citation>
    <scope>NUCLEOTIDE SEQUENCE [LARGE SCALE GENOMIC DNA]</scope>
    <source>
        <strain evidence="13">DSM 1968</strain>
    </source>
</reference>
<dbReference type="OrthoDB" id="2139348at2759"/>
<feature type="repeat" description="Solcar" evidence="9">
    <location>
        <begin position="205"/>
        <end position="298"/>
    </location>
</feature>
<protein>
    <submittedName>
        <fullName evidence="12">Mitochondrial carrier</fullName>
    </submittedName>
</protein>
<feature type="transmembrane region" description="Helical" evidence="11">
    <location>
        <begin position="62"/>
        <end position="84"/>
    </location>
</feature>
<dbReference type="PANTHER" id="PTHR45624">
    <property type="entry name" value="MITOCHONDRIAL BASIC AMINO ACIDS TRANSPORTER-RELATED"/>
    <property type="match status" value="1"/>
</dbReference>
<dbReference type="Proteomes" id="UP000095038">
    <property type="component" value="Unassembled WGS sequence"/>
</dbReference>
<keyword evidence="3 10" id="KW-0813">Transport</keyword>
<evidence type="ECO:0000313" key="13">
    <source>
        <dbReference type="Proteomes" id="UP000095038"/>
    </source>
</evidence>
<evidence type="ECO:0000256" key="8">
    <source>
        <dbReference type="ARBA" id="ARBA00023136"/>
    </source>
</evidence>
<proteinExistence type="inferred from homology"/>
<evidence type="ECO:0000256" key="7">
    <source>
        <dbReference type="ARBA" id="ARBA00023128"/>
    </source>
</evidence>
<dbReference type="EMBL" id="KV454497">
    <property type="protein sequence ID" value="ODV57973.1"/>
    <property type="molecule type" value="Genomic_DNA"/>
</dbReference>
<dbReference type="InterPro" id="IPR023395">
    <property type="entry name" value="MCP_dom_sf"/>
</dbReference>
<evidence type="ECO:0000256" key="4">
    <source>
        <dbReference type="ARBA" id="ARBA00022692"/>
    </source>
</evidence>
<dbReference type="PANTHER" id="PTHR45624:SF31">
    <property type="entry name" value="MITOCHONDRIAL ORNITHINE TRANSPORTER 1"/>
    <property type="match status" value="1"/>
</dbReference>
<dbReference type="InParanoid" id="A0A1D2V944"/>
<sequence length="300" mass="33579">MEEALKTILFGSIAGSLGKIIEYPFDTVKVRLQSQAGTSDQLFRSTFHCIQYTFKTEKLRGFYSGLSSPLVGAAFENAILFFSYEYCQSLFKKYYNSPDATLNIWQLVISGGFSGISASFLLTPVELIKCQMQVKLLYQTKLSSSKPLKNPSIIELIKIIILNQGIKGLWHGQLVTLIREFIGSSIWFGTYEVSNRNLKRLNPNNNSVNEFISGAAAGVGYNAITFPIDTVKSKLQTTSIVNPSLVDQNIKIDFLEIAKLIYLKNGIKGFYTGLGITLIRCIPANGVIFLTYDKLKFYYK</sequence>
<organism evidence="12 13">
    <name type="scientific">Ascoidea rubescens DSM 1968</name>
    <dbReference type="NCBI Taxonomy" id="1344418"/>
    <lineage>
        <taxon>Eukaryota</taxon>
        <taxon>Fungi</taxon>
        <taxon>Dikarya</taxon>
        <taxon>Ascomycota</taxon>
        <taxon>Saccharomycotina</taxon>
        <taxon>Saccharomycetes</taxon>
        <taxon>Ascoideaceae</taxon>
        <taxon>Ascoidea</taxon>
    </lineage>
</organism>
<evidence type="ECO:0000256" key="10">
    <source>
        <dbReference type="RuleBase" id="RU000488"/>
    </source>
</evidence>
<evidence type="ECO:0000256" key="3">
    <source>
        <dbReference type="ARBA" id="ARBA00022448"/>
    </source>
</evidence>
<dbReference type="InterPro" id="IPR050567">
    <property type="entry name" value="Mitochondrial_Carrier"/>
</dbReference>
<evidence type="ECO:0000256" key="1">
    <source>
        <dbReference type="ARBA" id="ARBA00004225"/>
    </source>
</evidence>
<evidence type="ECO:0000313" key="12">
    <source>
        <dbReference type="EMBL" id="ODV57973.1"/>
    </source>
</evidence>
<evidence type="ECO:0000256" key="2">
    <source>
        <dbReference type="ARBA" id="ARBA00006375"/>
    </source>
</evidence>
<keyword evidence="6 11" id="KW-1133">Transmembrane helix</keyword>
<dbReference type="GeneID" id="30962291"/>
<dbReference type="InterPro" id="IPR018108">
    <property type="entry name" value="MCP_transmembrane"/>
</dbReference>
<comment type="similarity">
    <text evidence="2 10">Belongs to the mitochondrial carrier (TC 2.A.29) family.</text>
</comment>
<keyword evidence="8 9" id="KW-0472">Membrane</keyword>
<dbReference type="PROSITE" id="PS50920">
    <property type="entry name" value="SOLCAR"/>
    <property type="match status" value="3"/>
</dbReference>
<feature type="transmembrane region" description="Helical" evidence="11">
    <location>
        <begin position="269"/>
        <end position="292"/>
    </location>
</feature>